<dbReference type="InterPro" id="IPR012600">
    <property type="entry name" value="Propeptide_C25"/>
</dbReference>
<dbReference type="EMBL" id="BARV01015980">
    <property type="protein sequence ID" value="GAI21697.1"/>
    <property type="molecule type" value="Genomic_DNA"/>
</dbReference>
<dbReference type="InterPro" id="IPR038490">
    <property type="entry name" value="Gingipain_propep_sf"/>
</dbReference>
<feature type="domain" description="Gingipain propeptide" evidence="2">
    <location>
        <begin position="77"/>
        <end position="247"/>
    </location>
</feature>
<name>X1LQP9_9ZZZZ</name>
<protein>
    <recommendedName>
        <fullName evidence="2">Gingipain propeptide domain-containing protein</fullName>
    </recommendedName>
</protein>
<dbReference type="Gene3D" id="2.60.40.3800">
    <property type="match status" value="1"/>
</dbReference>
<dbReference type="GO" id="GO:0004197">
    <property type="term" value="F:cysteine-type endopeptidase activity"/>
    <property type="evidence" value="ECO:0007669"/>
    <property type="project" value="InterPro"/>
</dbReference>
<reference evidence="3" key="1">
    <citation type="journal article" date="2014" name="Front. Microbiol.">
        <title>High frequency of phylogenetically diverse reductive dehalogenase-homologous genes in deep subseafloor sedimentary metagenomes.</title>
        <authorList>
            <person name="Kawai M."/>
            <person name="Futagami T."/>
            <person name="Toyoda A."/>
            <person name="Takaki Y."/>
            <person name="Nishi S."/>
            <person name="Hori S."/>
            <person name="Arai W."/>
            <person name="Tsubouchi T."/>
            <person name="Morono Y."/>
            <person name="Uchiyama I."/>
            <person name="Ito T."/>
            <person name="Fujiyama A."/>
            <person name="Inagaki F."/>
            <person name="Takami H."/>
        </authorList>
    </citation>
    <scope>NUCLEOTIDE SEQUENCE</scope>
    <source>
        <strain evidence="3">Expedition CK06-06</strain>
    </source>
</reference>
<sequence>VLATPGRDDDNDGMADEWEEKYGLNTSGNDGGLDPDNDGFTNYEEFILGFNPIIWNSGETGGSGGSVGEPGVEEKESDGVEIIESSDSGVTLELTTSDIQSKEKTYEEITYQVVTIPGYIHGQVSSVGKPQVPMKGVLLGVPSDSSISISVLDSEYTTLSGYNLYPVPQPEVKESESVKYLGETFVKDEATYHTDTFYPDKLAETGYTGLMRDQNVAQIKFYPVHFNPVTGEIRLYNKIRVRLDFASGGGASVRRVAWLPSLFTTPAWADSSPPSSYLDFSGPTYKLYLS</sequence>
<evidence type="ECO:0000256" key="1">
    <source>
        <dbReference type="SAM" id="MobiDB-lite"/>
    </source>
</evidence>
<gene>
    <name evidence="3" type="ORF">S06H3_27531</name>
</gene>
<organism evidence="3">
    <name type="scientific">marine sediment metagenome</name>
    <dbReference type="NCBI Taxonomy" id="412755"/>
    <lineage>
        <taxon>unclassified sequences</taxon>
        <taxon>metagenomes</taxon>
        <taxon>ecological metagenomes</taxon>
    </lineage>
</organism>
<feature type="non-terminal residue" evidence="3">
    <location>
        <position position="290"/>
    </location>
</feature>
<dbReference type="AlphaFoldDB" id="X1LQP9"/>
<accession>X1LQP9</accession>
<feature type="non-terminal residue" evidence="3">
    <location>
        <position position="1"/>
    </location>
</feature>
<evidence type="ECO:0000313" key="3">
    <source>
        <dbReference type="EMBL" id="GAI21697.1"/>
    </source>
</evidence>
<proteinExistence type="predicted"/>
<feature type="region of interest" description="Disordered" evidence="1">
    <location>
        <begin position="1"/>
        <end position="38"/>
    </location>
</feature>
<evidence type="ECO:0000259" key="2">
    <source>
        <dbReference type="Pfam" id="PF08126"/>
    </source>
</evidence>
<comment type="caution">
    <text evidence="3">The sequence shown here is derived from an EMBL/GenBank/DDBJ whole genome shotgun (WGS) entry which is preliminary data.</text>
</comment>
<feature type="compositionally biased region" description="Acidic residues" evidence="1">
    <location>
        <begin position="9"/>
        <end position="19"/>
    </location>
</feature>
<dbReference type="Pfam" id="PF08126">
    <property type="entry name" value="Propeptide_C25"/>
    <property type="match status" value="1"/>
</dbReference>